<keyword evidence="1" id="KW-0812">Transmembrane</keyword>
<dbReference type="Proteomes" id="UP000000493">
    <property type="component" value="Chromosome"/>
</dbReference>
<reference evidence="2 3" key="2">
    <citation type="journal article" date="2012" name="Stand. Genomic Sci.">
        <title>Complete genome sequence of the aquatic bacterium Runella slithyformis type strain (LSU 4(T)).</title>
        <authorList>
            <person name="Copeland A."/>
            <person name="Zhang X."/>
            <person name="Misra M."/>
            <person name="Lapidus A."/>
            <person name="Nolan M."/>
            <person name="Lucas S."/>
            <person name="Deshpande S."/>
            <person name="Cheng J.F."/>
            <person name="Tapia R."/>
            <person name="Goodwin L.A."/>
            <person name="Pitluck S."/>
            <person name="Liolios K."/>
            <person name="Pagani I."/>
            <person name="Ivanova N."/>
            <person name="Mikhailova N."/>
            <person name="Pati A."/>
            <person name="Chen A."/>
            <person name="Palaniappan K."/>
            <person name="Land M."/>
            <person name="Hauser L."/>
            <person name="Pan C."/>
            <person name="Jeffries C.D."/>
            <person name="Detter J.C."/>
            <person name="Brambilla E.M."/>
            <person name="Rohde M."/>
            <person name="Djao O.D."/>
            <person name="Goker M."/>
            <person name="Sikorski J."/>
            <person name="Tindall B.J."/>
            <person name="Woyke T."/>
            <person name="Bristow J."/>
            <person name="Eisen J.A."/>
            <person name="Markowitz V."/>
            <person name="Hugenholtz P."/>
            <person name="Kyrpides N.C."/>
            <person name="Klenk H.P."/>
            <person name="Mavromatis K."/>
        </authorList>
    </citation>
    <scope>NUCLEOTIDE SEQUENCE [LARGE SCALE GENOMIC DNA]</scope>
    <source>
        <strain evidence="3">ATCC 29530 / DSM 19594 / LMG 11500 / NCIMB 11436 / LSU 4</strain>
    </source>
</reference>
<sequence length="41" mass="4750">MKKVLDFLEEWAWLIIGCIIMTLVFGTILVEAFQTLQPLQP</sequence>
<keyword evidence="1" id="KW-1133">Transmembrane helix</keyword>
<name>A0A7U4E456_RUNSL</name>
<evidence type="ECO:0000256" key="1">
    <source>
        <dbReference type="SAM" id="Phobius"/>
    </source>
</evidence>
<reference evidence="3" key="1">
    <citation type="submission" date="2011-06" db="EMBL/GenBank/DDBJ databases">
        <title>The complete genome of chromosome of Runella slithyformis DSM 19594.</title>
        <authorList>
            <consortium name="US DOE Joint Genome Institute (JGI-PGF)"/>
            <person name="Lucas S."/>
            <person name="Han J."/>
            <person name="Lapidus A."/>
            <person name="Bruce D."/>
            <person name="Goodwin L."/>
            <person name="Pitluck S."/>
            <person name="Peters L."/>
            <person name="Kyrpides N."/>
            <person name="Mavromatis K."/>
            <person name="Ivanova N."/>
            <person name="Ovchinnikova G."/>
            <person name="Zhang X."/>
            <person name="Misra M."/>
            <person name="Detter J.C."/>
            <person name="Tapia R."/>
            <person name="Han C."/>
            <person name="Land M."/>
            <person name="Hauser L."/>
            <person name="Markowitz V."/>
            <person name="Cheng J.-F."/>
            <person name="Hugenholtz P."/>
            <person name="Woyke T."/>
            <person name="Wu D."/>
            <person name="Tindall B."/>
            <person name="Faehrich R."/>
            <person name="Brambilla E."/>
            <person name="Klenk H.-P."/>
            <person name="Eisen J.A."/>
        </authorList>
    </citation>
    <scope>NUCLEOTIDE SEQUENCE [LARGE SCALE GENOMIC DNA]</scope>
    <source>
        <strain evidence="3">ATCC 29530 / DSM 19594 / LMG 11500 / NCIMB 11436 / LSU 4</strain>
    </source>
</reference>
<dbReference type="EMBL" id="CP002859">
    <property type="protein sequence ID" value="AEI46798.1"/>
    <property type="molecule type" value="Genomic_DNA"/>
</dbReference>
<evidence type="ECO:0000313" key="2">
    <source>
        <dbReference type="EMBL" id="AEI46798.1"/>
    </source>
</evidence>
<organism evidence="2 3">
    <name type="scientific">Runella slithyformis (strain ATCC 29530 / DSM 19594 / LMG 11500 / NCIMB 11436 / LSU 4)</name>
    <dbReference type="NCBI Taxonomy" id="761193"/>
    <lineage>
        <taxon>Bacteria</taxon>
        <taxon>Pseudomonadati</taxon>
        <taxon>Bacteroidota</taxon>
        <taxon>Cytophagia</taxon>
        <taxon>Cytophagales</taxon>
        <taxon>Spirosomataceae</taxon>
        <taxon>Runella</taxon>
    </lineage>
</organism>
<dbReference type="KEGG" id="rsi:Runsl_0346"/>
<proteinExistence type="predicted"/>
<accession>A0A7U4E456</accession>
<feature type="transmembrane region" description="Helical" evidence="1">
    <location>
        <begin position="12"/>
        <end position="33"/>
    </location>
</feature>
<protein>
    <submittedName>
        <fullName evidence="2">Uncharacterized protein</fullName>
    </submittedName>
</protein>
<keyword evidence="3" id="KW-1185">Reference proteome</keyword>
<evidence type="ECO:0000313" key="3">
    <source>
        <dbReference type="Proteomes" id="UP000000493"/>
    </source>
</evidence>
<dbReference type="AlphaFoldDB" id="A0A7U4E456"/>
<keyword evidence="1" id="KW-0472">Membrane</keyword>
<gene>
    <name evidence="2" type="ordered locus">Runsl_0346</name>
</gene>